<dbReference type="Pfam" id="PF10719">
    <property type="entry name" value="ComFB"/>
    <property type="match status" value="1"/>
</dbReference>
<dbReference type="EMBL" id="VCIW01000015">
    <property type="protein sequence ID" value="TLS50381.1"/>
    <property type="molecule type" value="Genomic_DNA"/>
</dbReference>
<organism evidence="1 2">
    <name type="scientific">Paenibacillus antri</name>
    <dbReference type="NCBI Taxonomy" id="2582848"/>
    <lineage>
        <taxon>Bacteria</taxon>
        <taxon>Bacillati</taxon>
        <taxon>Bacillota</taxon>
        <taxon>Bacilli</taxon>
        <taxon>Bacillales</taxon>
        <taxon>Paenibacillaceae</taxon>
        <taxon>Paenibacillus</taxon>
    </lineage>
</organism>
<dbReference type="AlphaFoldDB" id="A0A5R9G3H2"/>
<sequence>MTVRNLMEEIVGKVLKEMAAAQPELANLDPIHRDDMMAIALNKLPPRYTTTTRGEVIVKSQVRAQLESDVYRELTEAFKIVTKSPR</sequence>
<accession>A0A5R9G3H2</accession>
<dbReference type="Proteomes" id="UP000309676">
    <property type="component" value="Unassembled WGS sequence"/>
</dbReference>
<evidence type="ECO:0000313" key="2">
    <source>
        <dbReference type="Proteomes" id="UP000309676"/>
    </source>
</evidence>
<proteinExistence type="predicted"/>
<evidence type="ECO:0000313" key="1">
    <source>
        <dbReference type="EMBL" id="TLS50381.1"/>
    </source>
</evidence>
<keyword evidence="2" id="KW-1185">Reference proteome</keyword>
<reference evidence="1 2" key="1">
    <citation type="submission" date="2019-05" db="EMBL/GenBank/DDBJ databases">
        <authorList>
            <person name="Narsing Rao M.P."/>
            <person name="Li W.J."/>
        </authorList>
    </citation>
    <scope>NUCLEOTIDE SEQUENCE [LARGE SCALE GENOMIC DNA]</scope>
    <source>
        <strain evidence="1 2">SYSU_K30003</strain>
    </source>
</reference>
<name>A0A5R9G3H2_9BACL</name>
<dbReference type="RefSeq" id="WP_138196091.1">
    <property type="nucleotide sequence ID" value="NZ_VCIW01000015.1"/>
</dbReference>
<comment type="caution">
    <text evidence="1">The sequence shown here is derived from an EMBL/GenBank/DDBJ whole genome shotgun (WGS) entry which is preliminary data.</text>
</comment>
<dbReference type="InterPro" id="IPR019657">
    <property type="entry name" value="ComFB"/>
</dbReference>
<gene>
    <name evidence="1" type="ORF">FE782_20360</name>
</gene>
<protein>
    <submittedName>
        <fullName evidence="1">Competence protein ComFB</fullName>
    </submittedName>
</protein>
<dbReference type="OrthoDB" id="5616024at2"/>